<dbReference type="HOGENOM" id="CLU_2567345_0_0_4"/>
<name>A4JN80_BURVG</name>
<organism evidence="1 2">
    <name type="scientific">Burkholderia vietnamiensis (strain G4 / LMG 22486)</name>
    <name type="common">Burkholderia cepacia (strain R1808)</name>
    <dbReference type="NCBI Taxonomy" id="269482"/>
    <lineage>
        <taxon>Bacteria</taxon>
        <taxon>Pseudomonadati</taxon>
        <taxon>Pseudomonadota</taxon>
        <taxon>Betaproteobacteria</taxon>
        <taxon>Burkholderiales</taxon>
        <taxon>Burkholderiaceae</taxon>
        <taxon>Burkholderia</taxon>
        <taxon>Burkholderia cepacia complex</taxon>
    </lineage>
</organism>
<reference evidence="2" key="1">
    <citation type="submission" date="2007-03" db="EMBL/GenBank/DDBJ databases">
        <title>Complete sequence of chromosome 2 of Burkholderia vietnamiensis G4.</title>
        <authorList>
            <consortium name="US DOE Joint Genome Institute"/>
            <person name="Copeland A."/>
            <person name="Lucas S."/>
            <person name="Lapidus A."/>
            <person name="Barry K."/>
            <person name="Detter J.C."/>
            <person name="Glavina del Rio T."/>
            <person name="Hammon N."/>
            <person name="Israni S."/>
            <person name="Dalin E."/>
            <person name="Tice H."/>
            <person name="Pitluck S."/>
            <person name="Chain P."/>
            <person name="Malfatti S."/>
            <person name="Shin M."/>
            <person name="Vergez L."/>
            <person name="Schmutz J."/>
            <person name="Larimer F."/>
            <person name="Land M."/>
            <person name="Hauser L."/>
            <person name="Kyrpides N."/>
            <person name="Tiedje J."/>
            <person name="Richardson P."/>
        </authorList>
    </citation>
    <scope>NUCLEOTIDE SEQUENCE [LARGE SCALE GENOMIC DNA]</scope>
    <source>
        <strain evidence="2">G4 / LMG 22486</strain>
    </source>
</reference>
<accession>A4JN80</accession>
<gene>
    <name evidence="1" type="ordered locus">Bcep1808_4776</name>
</gene>
<evidence type="ECO:0000313" key="2">
    <source>
        <dbReference type="Proteomes" id="UP000002287"/>
    </source>
</evidence>
<evidence type="ECO:0000313" key="1">
    <source>
        <dbReference type="EMBL" id="ABO57733.1"/>
    </source>
</evidence>
<dbReference type="EMBL" id="CP000615">
    <property type="protein sequence ID" value="ABO57733.1"/>
    <property type="molecule type" value="Genomic_DNA"/>
</dbReference>
<dbReference type="AlphaFoldDB" id="A4JN80"/>
<proteinExistence type="predicted"/>
<dbReference type="Proteomes" id="UP000002287">
    <property type="component" value="Chromosome 2"/>
</dbReference>
<sequence length="81" mass="8955">MRRPSAAIIRREQRGRCVLPHTAPFALRAPARIRSVSTLSNRPAYGASGSSTLPHRTRRTARAALRVECFTRGPHHGMALL</sequence>
<dbReference type="KEGG" id="bvi:Bcep1808_4776"/>
<protein>
    <submittedName>
        <fullName evidence="1">Uncharacterized protein</fullName>
    </submittedName>
</protein>